<name>A0A1T4WJY4_9BACT</name>
<reference evidence="2 3" key="1">
    <citation type="submission" date="2017-02" db="EMBL/GenBank/DDBJ databases">
        <authorList>
            <person name="Peterson S.W."/>
        </authorList>
    </citation>
    <scope>NUCLEOTIDE SEQUENCE [LARGE SCALE GENOMIC DNA]</scope>
    <source>
        <strain evidence="2 3">DSM 16080</strain>
    </source>
</reference>
<proteinExistence type="predicted"/>
<dbReference type="PANTHER" id="PTHR36305">
    <property type="entry name" value="PHOSPHATIDYLGLYCEROPHOSPHATASE A"/>
    <property type="match status" value="1"/>
</dbReference>
<dbReference type="EMBL" id="FUYC01000003">
    <property type="protein sequence ID" value="SKA77666.1"/>
    <property type="molecule type" value="Genomic_DNA"/>
</dbReference>
<protein>
    <submittedName>
        <fullName evidence="2">Phosphatidylglycerophosphatase A</fullName>
    </submittedName>
</protein>
<dbReference type="SUPFAM" id="SSF101307">
    <property type="entry name" value="YutG-like"/>
    <property type="match status" value="1"/>
</dbReference>
<keyword evidence="3" id="KW-1185">Reference proteome</keyword>
<dbReference type="InterPro" id="IPR007686">
    <property type="entry name" value="YutG/PgpA"/>
</dbReference>
<dbReference type="AlphaFoldDB" id="A0A1T4WJY4"/>
<dbReference type="CDD" id="cd06971">
    <property type="entry name" value="PgpA"/>
    <property type="match status" value="1"/>
</dbReference>
<dbReference type="OrthoDB" id="9804091at2"/>
<dbReference type="PANTHER" id="PTHR36305:SF1">
    <property type="entry name" value="PHOSPHATIDYLGLYCEROPHOSPHATASE A"/>
    <property type="match status" value="1"/>
</dbReference>
<dbReference type="Proteomes" id="UP000190027">
    <property type="component" value="Unassembled WGS sequence"/>
</dbReference>
<sequence>MSTFLNRCSVTLATLGPVGRIPMAPGTWGSAAALLLAPFLFVPLPMGGRLALLLPVLVIGVWASGRAEQVLKATDPGCIVIDELLGQWVALLPVTVPTLVHYPRLWEYALAFGLFRLFDILKPFPIRRVERLFPGGFGVMLDDLMAGLYAAAALTLLPKLANAIGLPLP</sequence>
<dbReference type="GO" id="GO:0008962">
    <property type="term" value="F:phosphatidylglycerophosphatase activity"/>
    <property type="evidence" value="ECO:0007669"/>
    <property type="project" value="InterPro"/>
</dbReference>
<dbReference type="PIRSF" id="PIRSF006162">
    <property type="entry name" value="PgpA"/>
    <property type="match status" value="1"/>
</dbReference>
<dbReference type="InterPro" id="IPR026037">
    <property type="entry name" value="PgpA"/>
</dbReference>
<dbReference type="InterPro" id="IPR036681">
    <property type="entry name" value="PgpA-like_sf"/>
</dbReference>
<dbReference type="RefSeq" id="WP_078716598.1">
    <property type="nucleotide sequence ID" value="NZ_FUYC01000003.1"/>
</dbReference>
<dbReference type="GO" id="GO:0006655">
    <property type="term" value="P:phosphatidylglycerol biosynthetic process"/>
    <property type="evidence" value="ECO:0007669"/>
    <property type="project" value="UniProtKB-UniPathway"/>
</dbReference>
<gene>
    <name evidence="2" type="ORF">SAMN02745704_01019</name>
</gene>
<feature type="domain" description="YutG/PgpA" evidence="1">
    <location>
        <begin position="12"/>
        <end position="157"/>
    </location>
</feature>
<evidence type="ECO:0000259" key="1">
    <source>
        <dbReference type="Pfam" id="PF04608"/>
    </source>
</evidence>
<evidence type="ECO:0000313" key="3">
    <source>
        <dbReference type="Proteomes" id="UP000190027"/>
    </source>
</evidence>
<accession>A0A1T4WJY4</accession>
<dbReference type="UniPathway" id="UPA00084">
    <property type="reaction ID" value="UER00504"/>
</dbReference>
<organism evidence="2 3">
    <name type="scientific">Paucidesulfovibrio gracilis DSM 16080</name>
    <dbReference type="NCBI Taxonomy" id="1121449"/>
    <lineage>
        <taxon>Bacteria</taxon>
        <taxon>Pseudomonadati</taxon>
        <taxon>Thermodesulfobacteriota</taxon>
        <taxon>Desulfovibrionia</taxon>
        <taxon>Desulfovibrionales</taxon>
        <taxon>Desulfovibrionaceae</taxon>
        <taxon>Paucidesulfovibrio</taxon>
    </lineage>
</organism>
<dbReference type="Pfam" id="PF04608">
    <property type="entry name" value="PgpA"/>
    <property type="match status" value="1"/>
</dbReference>
<evidence type="ECO:0000313" key="2">
    <source>
        <dbReference type="EMBL" id="SKA77666.1"/>
    </source>
</evidence>
<dbReference type="STRING" id="1121449.SAMN02745704_01019"/>